<feature type="domain" description="PAC" evidence="22">
    <location>
        <begin position="558"/>
        <end position="610"/>
    </location>
</feature>
<dbReference type="FunFam" id="3.30.565.10:FF:000010">
    <property type="entry name" value="Sensor histidine kinase RcsC"/>
    <property type="match status" value="1"/>
</dbReference>
<proteinExistence type="predicted"/>
<comment type="caution">
    <text evidence="24">The sequence shown here is derived from an EMBL/GenBank/DDBJ whole genome shotgun (WGS) entry which is preliminary data.</text>
</comment>
<dbReference type="SUPFAM" id="SSF55785">
    <property type="entry name" value="PYP-like sensor domain (PAS domain)"/>
    <property type="match status" value="3"/>
</dbReference>
<evidence type="ECO:0000259" key="19">
    <source>
        <dbReference type="PROSITE" id="PS50109"/>
    </source>
</evidence>
<feature type="domain" description="PAS" evidence="21">
    <location>
        <begin position="360"/>
        <end position="430"/>
    </location>
</feature>
<feature type="domain" description="Response regulatory" evidence="20">
    <location>
        <begin position="894"/>
        <end position="1015"/>
    </location>
</feature>
<dbReference type="PANTHER" id="PTHR45339:SF1">
    <property type="entry name" value="HYBRID SIGNAL TRANSDUCTION HISTIDINE KINASE J"/>
    <property type="match status" value="1"/>
</dbReference>
<organism evidence="24 25">
    <name type="scientific">Candidatus Desulfacyla euxinica</name>
    <dbReference type="NCBI Taxonomy" id="2841693"/>
    <lineage>
        <taxon>Bacteria</taxon>
        <taxon>Deltaproteobacteria</taxon>
        <taxon>Candidatus Desulfacyla</taxon>
    </lineage>
</organism>
<dbReference type="GO" id="GO:0006355">
    <property type="term" value="P:regulation of DNA-templated transcription"/>
    <property type="evidence" value="ECO:0007669"/>
    <property type="project" value="InterPro"/>
</dbReference>
<evidence type="ECO:0000313" key="24">
    <source>
        <dbReference type="EMBL" id="MBC8177257.1"/>
    </source>
</evidence>
<dbReference type="Gene3D" id="3.30.450.40">
    <property type="match status" value="1"/>
</dbReference>
<dbReference type="InterPro" id="IPR003594">
    <property type="entry name" value="HATPase_dom"/>
</dbReference>
<dbReference type="Pfam" id="PF13426">
    <property type="entry name" value="PAS_9"/>
    <property type="match status" value="1"/>
</dbReference>
<dbReference type="SUPFAM" id="SSF47384">
    <property type="entry name" value="Homodimeric domain of signal transducing histidine kinase"/>
    <property type="match status" value="1"/>
</dbReference>
<dbReference type="InterPro" id="IPR000700">
    <property type="entry name" value="PAS-assoc_C"/>
</dbReference>
<feature type="domain" description="Histidine kinase" evidence="19">
    <location>
        <begin position="653"/>
        <end position="875"/>
    </location>
</feature>
<feature type="coiled-coil region" evidence="18">
    <location>
        <begin position="601"/>
        <end position="646"/>
    </location>
</feature>
<evidence type="ECO:0000256" key="14">
    <source>
        <dbReference type="ARBA" id="ARBA00064003"/>
    </source>
</evidence>
<dbReference type="CDD" id="cd17546">
    <property type="entry name" value="REC_hyHK_CKI1_RcsC-like"/>
    <property type="match status" value="2"/>
</dbReference>
<keyword evidence="6" id="KW-0808">Transferase</keyword>
<keyword evidence="9" id="KW-0418">Kinase</keyword>
<dbReference type="InterPro" id="IPR008207">
    <property type="entry name" value="Sig_transdc_His_kin_Hpt_dom"/>
</dbReference>
<evidence type="ECO:0000256" key="7">
    <source>
        <dbReference type="ARBA" id="ARBA00022692"/>
    </source>
</evidence>
<dbReference type="CDD" id="cd00130">
    <property type="entry name" value="PAS"/>
    <property type="match status" value="3"/>
</dbReference>
<dbReference type="InterPro" id="IPR029016">
    <property type="entry name" value="GAF-like_dom_sf"/>
</dbReference>
<evidence type="ECO:0000259" key="20">
    <source>
        <dbReference type="PROSITE" id="PS50110"/>
    </source>
</evidence>
<dbReference type="Pfam" id="PF02518">
    <property type="entry name" value="HATPase_c"/>
    <property type="match status" value="1"/>
</dbReference>
<dbReference type="FunFam" id="1.10.287.130:FF:000002">
    <property type="entry name" value="Two-component osmosensing histidine kinase"/>
    <property type="match status" value="1"/>
</dbReference>
<dbReference type="InterPro" id="IPR011006">
    <property type="entry name" value="CheY-like_superfamily"/>
</dbReference>
<dbReference type="Pfam" id="PF01627">
    <property type="entry name" value="Hpt"/>
    <property type="match status" value="1"/>
</dbReference>
<keyword evidence="7" id="KW-0812">Transmembrane</keyword>
<feature type="modified residue" description="Phosphohistidine" evidence="16">
    <location>
        <position position="1253"/>
    </location>
</feature>
<evidence type="ECO:0000256" key="3">
    <source>
        <dbReference type="ARBA" id="ARBA00012438"/>
    </source>
</evidence>
<evidence type="ECO:0000259" key="23">
    <source>
        <dbReference type="PROSITE" id="PS50894"/>
    </source>
</evidence>
<comment type="subunit">
    <text evidence="14">At low DSF concentrations, interacts with RpfF.</text>
</comment>
<dbReference type="InterPro" id="IPR003661">
    <property type="entry name" value="HisK_dim/P_dom"/>
</dbReference>
<dbReference type="CDD" id="cd00088">
    <property type="entry name" value="HPT"/>
    <property type="match status" value="1"/>
</dbReference>
<dbReference type="InterPro" id="IPR013655">
    <property type="entry name" value="PAS_fold_3"/>
</dbReference>
<dbReference type="InterPro" id="IPR035965">
    <property type="entry name" value="PAS-like_dom_sf"/>
</dbReference>
<feature type="modified residue" description="4-aspartylphosphate" evidence="17">
    <location>
        <position position="1092"/>
    </location>
</feature>
<protein>
    <recommendedName>
        <fullName evidence="15">Sensory/regulatory protein RpfC</fullName>
        <ecNumber evidence="3">2.7.13.3</ecNumber>
    </recommendedName>
</protein>
<keyword evidence="8" id="KW-0547">Nucleotide-binding</keyword>
<dbReference type="InterPro" id="IPR013767">
    <property type="entry name" value="PAS_fold"/>
</dbReference>
<comment type="catalytic activity">
    <reaction evidence="1">
        <text>ATP + protein L-histidine = ADP + protein N-phospho-L-histidine.</text>
        <dbReference type="EC" id="2.7.13.3"/>
    </reaction>
</comment>
<evidence type="ECO:0000256" key="6">
    <source>
        <dbReference type="ARBA" id="ARBA00022679"/>
    </source>
</evidence>
<dbReference type="PROSITE" id="PS50113">
    <property type="entry name" value="PAC"/>
    <property type="match status" value="3"/>
</dbReference>
<dbReference type="Pfam" id="PF00512">
    <property type="entry name" value="HisKA"/>
    <property type="match status" value="1"/>
</dbReference>
<evidence type="ECO:0000313" key="25">
    <source>
        <dbReference type="Proteomes" id="UP000650524"/>
    </source>
</evidence>
<feature type="coiled-coil region" evidence="18">
    <location>
        <begin position="10"/>
        <end position="44"/>
    </location>
</feature>
<feature type="domain" description="PAC" evidence="22">
    <location>
        <begin position="309"/>
        <end position="359"/>
    </location>
</feature>
<dbReference type="SUPFAM" id="SSF52172">
    <property type="entry name" value="CheY-like"/>
    <property type="match status" value="2"/>
</dbReference>
<dbReference type="Gene3D" id="1.10.287.130">
    <property type="match status" value="1"/>
</dbReference>
<keyword evidence="18" id="KW-0175">Coiled coil</keyword>
<dbReference type="PROSITE" id="PS50110">
    <property type="entry name" value="RESPONSE_REGULATORY"/>
    <property type="match status" value="2"/>
</dbReference>
<dbReference type="SUPFAM" id="SSF55874">
    <property type="entry name" value="ATPase domain of HSP90 chaperone/DNA topoisomerase II/histidine kinase"/>
    <property type="match status" value="1"/>
</dbReference>
<dbReference type="PRINTS" id="PR00344">
    <property type="entry name" value="BCTRLSENSOR"/>
</dbReference>
<evidence type="ECO:0000256" key="15">
    <source>
        <dbReference type="ARBA" id="ARBA00068150"/>
    </source>
</evidence>
<evidence type="ECO:0000256" key="2">
    <source>
        <dbReference type="ARBA" id="ARBA00004651"/>
    </source>
</evidence>
<dbReference type="SUPFAM" id="SSF47226">
    <property type="entry name" value="Histidine-containing phosphotransfer domain, HPT domain"/>
    <property type="match status" value="1"/>
</dbReference>
<name>A0A8J6MY03_9DELT</name>
<feature type="modified residue" description="4-aspartylphosphate" evidence="17">
    <location>
        <position position="947"/>
    </location>
</feature>
<evidence type="ECO:0000256" key="4">
    <source>
        <dbReference type="ARBA" id="ARBA00022475"/>
    </source>
</evidence>
<keyword evidence="12" id="KW-0902">Two-component regulatory system</keyword>
<evidence type="ECO:0000256" key="10">
    <source>
        <dbReference type="ARBA" id="ARBA00022840"/>
    </source>
</evidence>
<dbReference type="GO" id="GO:0005886">
    <property type="term" value="C:plasma membrane"/>
    <property type="evidence" value="ECO:0007669"/>
    <property type="project" value="UniProtKB-SubCell"/>
</dbReference>
<dbReference type="InterPro" id="IPR001610">
    <property type="entry name" value="PAC"/>
</dbReference>
<evidence type="ECO:0000256" key="1">
    <source>
        <dbReference type="ARBA" id="ARBA00000085"/>
    </source>
</evidence>
<keyword evidence="5 17" id="KW-0597">Phosphoprotein</keyword>
<evidence type="ECO:0000256" key="13">
    <source>
        <dbReference type="ARBA" id="ARBA00023136"/>
    </source>
</evidence>
<evidence type="ECO:0000256" key="17">
    <source>
        <dbReference type="PROSITE-ProRule" id="PRU00169"/>
    </source>
</evidence>
<dbReference type="SMART" id="SM00086">
    <property type="entry name" value="PAC"/>
    <property type="match status" value="3"/>
</dbReference>
<evidence type="ECO:0000256" key="9">
    <source>
        <dbReference type="ARBA" id="ARBA00022777"/>
    </source>
</evidence>
<dbReference type="Pfam" id="PF00072">
    <property type="entry name" value="Response_reg"/>
    <property type="match status" value="2"/>
</dbReference>
<keyword evidence="10" id="KW-0067">ATP-binding</keyword>
<dbReference type="NCBIfam" id="TIGR00229">
    <property type="entry name" value="sensory_box"/>
    <property type="match status" value="3"/>
</dbReference>
<evidence type="ECO:0000256" key="18">
    <source>
        <dbReference type="SAM" id="Coils"/>
    </source>
</evidence>
<dbReference type="SMART" id="SM00388">
    <property type="entry name" value="HisKA"/>
    <property type="match status" value="1"/>
</dbReference>
<keyword evidence="13" id="KW-0472">Membrane</keyword>
<evidence type="ECO:0000256" key="8">
    <source>
        <dbReference type="ARBA" id="ARBA00022741"/>
    </source>
</evidence>
<evidence type="ECO:0000259" key="21">
    <source>
        <dbReference type="PROSITE" id="PS50112"/>
    </source>
</evidence>
<accession>A0A8J6MY03</accession>
<feature type="domain" description="PAS" evidence="21">
    <location>
        <begin position="236"/>
        <end position="305"/>
    </location>
</feature>
<dbReference type="Gene3D" id="3.30.450.20">
    <property type="entry name" value="PAS domain"/>
    <property type="match status" value="3"/>
</dbReference>
<dbReference type="InterPro" id="IPR036097">
    <property type="entry name" value="HisK_dim/P_sf"/>
</dbReference>
<evidence type="ECO:0000256" key="16">
    <source>
        <dbReference type="PROSITE-ProRule" id="PRU00110"/>
    </source>
</evidence>
<dbReference type="Gene3D" id="3.40.50.2300">
    <property type="match status" value="2"/>
</dbReference>
<dbReference type="Pfam" id="PF08447">
    <property type="entry name" value="PAS_3"/>
    <property type="match status" value="1"/>
</dbReference>
<evidence type="ECO:0000256" key="12">
    <source>
        <dbReference type="ARBA" id="ARBA00023012"/>
    </source>
</evidence>
<dbReference type="EC" id="2.7.13.3" evidence="3"/>
<dbReference type="InterPro" id="IPR036890">
    <property type="entry name" value="HATPase_C_sf"/>
</dbReference>
<dbReference type="Proteomes" id="UP000650524">
    <property type="component" value="Unassembled WGS sequence"/>
</dbReference>
<dbReference type="SMART" id="SM00091">
    <property type="entry name" value="PAS"/>
    <property type="match status" value="3"/>
</dbReference>
<comment type="subcellular location">
    <subcellularLocation>
        <location evidence="2">Cell membrane</location>
        <topology evidence="2">Multi-pass membrane protein</topology>
    </subcellularLocation>
</comment>
<dbReference type="InterPro" id="IPR004358">
    <property type="entry name" value="Sig_transdc_His_kin-like_C"/>
</dbReference>
<keyword evidence="4" id="KW-1003">Cell membrane</keyword>
<evidence type="ECO:0000256" key="11">
    <source>
        <dbReference type="ARBA" id="ARBA00022989"/>
    </source>
</evidence>
<evidence type="ECO:0000259" key="22">
    <source>
        <dbReference type="PROSITE" id="PS50113"/>
    </source>
</evidence>
<dbReference type="Gene3D" id="1.20.120.160">
    <property type="entry name" value="HPT domain"/>
    <property type="match status" value="1"/>
</dbReference>
<reference evidence="24 25" key="1">
    <citation type="submission" date="2020-08" db="EMBL/GenBank/DDBJ databases">
        <title>Bridging the membrane lipid divide: bacteria of the FCB group superphylum have the potential to synthesize archaeal ether lipids.</title>
        <authorList>
            <person name="Villanueva L."/>
            <person name="Von Meijenfeldt F.A.B."/>
            <person name="Westbye A.B."/>
            <person name="Yadav S."/>
            <person name="Hopmans E.C."/>
            <person name="Dutilh B.E."/>
            <person name="Sinninghe Damste J.S."/>
        </authorList>
    </citation>
    <scope>NUCLEOTIDE SEQUENCE [LARGE SCALE GENOMIC DNA]</scope>
    <source>
        <strain evidence="24">NIOZ-UU27</strain>
    </source>
</reference>
<dbReference type="CDD" id="cd16922">
    <property type="entry name" value="HATPase_EvgS-ArcB-TorS-like"/>
    <property type="match status" value="1"/>
</dbReference>
<keyword evidence="11" id="KW-1133">Transmembrane helix</keyword>
<dbReference type="Gene3D" id="3.30.565.10">
    <property type="entry name" value="Histidine kinase-like ATPase, C-terminal domain"/>
    <property type="match status" value="1"/>
</dbReference>
<dbReference type="InterPro" id="IPR001789">
    <property type="entry name" value="Sig_transdc_resp-reg_receiver"/>
</dbReference>
<dbReference type="Pfam" id="PF00989">
    <property type="entry name" value="PAS"/>
    <property type="match status" value="1"/>
</dbReference>
<sequence length="1393" mass="157011">MTATHPKQELEALRSKYKQAKDLADKFQAENSQLTEQVKRLSKTEVELYGIQGQLDTQMQFYHQLYEVGKQFTTTTELNEILQVAIQFVLYELNFERCLVLMYSAKEKAFRVHAWDGYYDEDKLAAVETLYLPEADPTLLQLREEPHRVLCDEACDQEQTLALARKFDMDEYILLPLGGETERPLGLLAAGNTTEMRSFQTRVQPDGDANVGLASLVSHASAAINNVNFYQTLRENEKRYRTLFENAGEAIYIAQDGKIKFPNPKTLEIYGYSEEELSSKPFTSFIHEKDQQMVLDRHKKRLKGEALPSIYSFRIVSKDGEIKWVKINVVSVSWDGRPATLCFMTDITEQIQNDEILRQSEEKYRTILESIEDGYFELDLSGNLSFFNDSMCRILGYPKNELMGMNYKTYMSQETAKEVYEIFTRVYTTGEPDKCFNWRIRKKNGAEVYVESSVSLMEDAAGQRIGFRGIGRDISERYEAAKALKENEEKYRTLFEDSRDAIFISDPRGKLIDVNKSVLDLFGYTRSEMVQLSFWDTYVNPDERTSLYQAIEQTGTVRDFELKLQTKNGAQMDCLLTATARRADDGRVLAYQGIVRDITERKRVEADLQKHREHLEELVEDRTAELAKASLQAQQAREAADDANAAKSSFLANMSHELRTPMNAVIGMTHLAIKTELTPKQYDYLSKIQSSAHSLLGIINDILDFSKIEAGKLDMESVDFSLDDVLENLTNLITVRAQEKKDLEVLFAIDPDVPRLLVGDPLRLGQVLINLANNAVKFTEAGEIVISTELLKQEDEQVTLKFSVRDTGLGLTQEQIARLFQAFTQADTSTTRKFGGTGLGLTISKRLVNMMHGEIWVESEPGQGSTFMFTATFGCGREKDKDRFKPLPDLRGMKVLVVDDNATSREILESILTSFSFEASLASSGEEGLTELENADEKHPYKLVIMDYRMPGIDGIEAARRIKQHTNLKTIPAVVMVTNYGTEEVMEMADEAELDGFLLKPVNPSVLFDAIMHAVGKDVPKRSLTPREDDRECVPLQKIRGARVLLVEDNEINQQVAKEILEAAGLNVSLANNGQEAVEAVRSGAFDAVLMDVQMPVMDGYTATREIRNWEDQFRIPHSAFRIPIIAMTAHALTGDREKSLKAGMNDHVTKPIDPEVLFRTLGKWLKKSGYVATGEESTAETMIKTRVAPNDKLDFPDLDGINVKAGIERLLGNKKSYRRILLRFRQDFENAAESIRNLIDEEKYDEAEILAHSIKGAGANIGAEGLQATAGALEKWIKDGGKGLPEKKFMEFSDELDRMMTSLSSLVRDEDPSVEVEKESVMLPPEIAKEIADRIRNAVDVGDVTELSEIATELSARTDGSSQYEAKIAQLAEDFDFDGLVQLADSIEKGSQ</sequence>
<feature type="domain" description="PAS" evidence="21">
    <location>
        <begin position="487"/>
        <end position="554"/>
    </location>
</feature>
<dbReference type="FunFam" id="3.40.50.2300:FF:000146">
    <property type="entry name" value="Putative two-component response regulator SSK1p"/>
    <property type="match status" value="1"/>
</dbReference>
<dbReference type="CDD" id="cd00082">
    <property type="entry name" value="HisKA"/>
    <property type="match status" value="1"/>
</dbReference>
<dbReference type="PANTHER" id="PTHR45339">
    <property type="entry name" value="HYBRID SIGNAL TRANSDUCTION HISTIDINE KINASE J"/>
    <property type="match status" value="1"/>
</dbReference>
<dbReference type="PROSITE" id="PS50109">
    <property type="entry name" value="HIS_KIN"/>
    <property type="match status" value="1"/>
</dbReference>
<dbReference type="PROSITE" id="PS50894">
    <property type="entry name" value="HPT"/>
    <property type="match status" value="1"/>
</dbReference>
<feature type="domain" description="Response regulatory" evidence="20">
    <location>
        <begin position="1043"/>
        <end position="1166"/>
    </location>
</feature>
<evidence type="ECO:0000256" key="5">
    <source>
        <dbReference type="ARBA" id="ARBA00022553"/>
    </source>
</evidence>
<dbReference type="SMART" id="SM00448">
    <property type="entry name" value="REC"/>
    <property type="match status" value="2"/>
</dbReference>
<dbReference type="EMBL" id="JACNJD010000199">
    <property type="protein sequence ID" value="MBC8177257.1"/>
    <property type="molecule type" value="Genomic_DNA"/>
</dbReference>
<dbReference type="SMART" id="SM00387">
    <property type="entry name" value="HATPase_c"/>
    <property type="match status" value="1"/>
</dbReference>
<dbReference type="InterPro" id="IPR036641">
    <property type="entry name" value="HPT_dom_sf"/>
</dbReference>
<feature type="domain" description="PAC" evidence="22">
    <location>
        <begin position="434"/>
        <end position="486"/>
    </location>
</feature>
<dbReference type="PROSITE" id="PS50112">
    <property type="entry name" value="PAS"/>
    <property type="match status" value="3"/>
</dbReference>
<dbReference type="InterPro" id="IPR005467">
    <property type="entry name" value="His_kinase_dom"/>
</dbReference>
<dbReference type="InterPro" id="IPR000014">
    <property type="entry name" value="PAS"/>
</dbReference>
<gene>
    <name evidence="24" type="ORF">H8E19_07605</name>
</gene>
<dbReference type="SUPFAM" id="SSF55781">
    <property type="entry name" value="GAF domain-like"/>
    <property type="match status" value="1"/>
</dbReference>
<feature type="domain" description="HPt" evidence="23">
    <location>
        <begin position="1214"/>
        <end position="1314"/>
    </location>
</feature>
<dbReference type="GO" id="GO:0005524">
    <property type="term" value="F:ATP binding"/>
    <property type="evidence" value="ECO:0007669"/>
    <property type="project" value="UniProtKB-KW"/>
</dbReference>
<dbReference type="GO" id="GO:0000155">
    <property type="term" value="F:phosphorelay sensor kinase activity"/>
    <property type="evidence" value="ECO:0007669"/>
    <property type="project" value="InterPro"/>
</dbReference>